<evidence type="ECO:0000313" key="3">
    <source>
        <dbReference type="Proteomes" id="UP001209229"/>
    </source>
</evidence>
<feature type="domain" description="Thioesterase" evidence="1">
    <location>
        <begin position="56"/>
        <end position="131"/>
    </location>
</feature>
<dbReference type="CDD" id="cd03443">
    <property type="entry name" value="PaaI_thioesterase"/>
    <property type="match status" value="1"/>
</dbReference>
<comment type="caution">
    <text evidence="2">The sequence shown here is derived from an EMBL/GenBank/DDBJ whole genome shotgun (WGS) entry which is preliminary data.</text>
</comment>
<dbReference type="InterPro" id="IPR006683">
    <property type="entry name" value="Thioestr_dom"/>
</dbReference>
<dbReference type="PANTHER" id="PTHR47260">
    <property type="entry name" value="UPF0644 PROTEIN PB2B4.06"/>
    <property type="match status" value="1"/>
</dbReference>
<dbReference type="SUPFAM" id="SSF54637">
    <property type="entry name" value="Thioesterase/thiol ester dehydrase-isomerase"/>
    <property type="match status" value="1"/>
</dbReference>
<dbReference type="AlphaFoldDB" id="A0AAE3M8I1"/>
<dbReference type="InterPro" id="IPR029069">
    <property type="entry name" value="HotDog_dom_sf"/>
</dbReference>
<organism evidence="2 3">
    <name type="scientific">Plebeiibacterium sediminum</name>
    <dbReference type="NCBI Taxonomy" id="2992112"/>
    <lineage>
        <taxon>Bacteria</taxon>
        <taxon>Pseudomonadati</taxon>
        <taxon>Bacteroidota</taxon>
        <taxon>Bacteroidia</taxon>
        <taxon>Marinilabiliales</taxon>
        <taxon>Marinilabiliaceae</taxon>
        <taxon>Plebeiibacterium</taxon>
    </lineage>
</organism>
<reference evidence="2" key="1">
    <citation type="submission" date="2022-10" db="EMBL/GenBank/DDBJ databases">
        <authorList>
            <person name="Yu W.X."/>
        </authorList>
    </citation>
    <scope>NUCLEOTIDE SEQUENCE</scope>
    <source>
        <strain evidence="2">AAT</strain>
    </source>
</reference>
<dbReference type="Proteomes" id="UP001209229">
    <property type="component" value="Unassembled WGS sequence"/>
</dbReference>
<dbReference type="Pfam" id="PF03061">
    <property type="entry name" value="4HBT"/>
    <property type="match status" value="1"/>
</dbReference>
<dbReference type="EMBL" id="JAPDPJ010000083">
    <property type="protein sequence ID" value="MCW3789124.1"/>
    <property type="molecule type" value="Genomic_DNA"/>
</dbReference>
<accession>A0AAE3M8I1</accession>
<sequence length="159" mass="18087">MKKIINPFVESKKHDYKCFGCSPLNESGLKLEFWDAGDEIICKWVPHKHMEGYTKILHGGIQALILDEIASWTVYTKCETAGVTANIDVKYKHPLAITDQEIVIKAKIDTVNKRLATINTSIENHEGKVCAIGKVTYFIFPKDMAKEKYNYPGIEAFYE</sequence>
<evidence type="ECO:0000259" key="1">
    <source>
        <dbReference type="Pfam" id="PF03061"/>
    </source>
</evidence>
<name>A0AAE3M8I1_9BACT</name>
<dbReference type="PANTHER" id="PTHR47260:SF1">
    <property type="entry name" value="UPF0644 PROTEIN PB2B4.06"/>
    <property type="match status" value="1"/>
</dbReference>
<keyword evidence="3" id="KW-1185">Reference proteome</keyword>
<dbReference type="GO" id="GO:0016790">
    <property type="term" value="F:thiolester hydrolase activity"/>
    <property type="evidence" value="ECO:0007669"/>
    <property type="project" value="UniProtKB-ARBA"/>
</dbReference>
<evidence type="ECO:0000313" key="2">
    <source>
        <dbReference type="EMBL" id="MCW3789124.1"/>
    </source>
</evidence>
<gene>
    <name evidence="2" type="ORF">OM075_21840</name>
</gene>
<proteinExistence type="predicted"/>
<dbReference type="RefSeq" id="WP_301192680.1">
    <property type="nucleotide sequence ID" value="NZ_JAPDPJ010000083.1"/>
</dbReference>
<dbReference type="InterPro" id="IPR052061">
    <property type="entry name" value="PTE-AB_protein"/>
</dbReference>
<dbReference type="Gene3D" id="3.10.129.10">
    <property type="entry name" value="Hotdog Thioesterase"/>
    <property type="match status" value="1"/>
</dbReference>
<protein>
    <submittedName>
        <fullName evidence="2">PaaI family thioesterase</fullName>
    </submittedName>
</protein>